<evidence type="ECO:0000256" key="1">
    <source>
        <dbReference type="ARBA" id="ARBA00022485"/>
    </source>
</evidence>
<comment type="caution">
    <text evidence="9">The sequence shown here is derived from an EMBL/GenBank/DDBJ whole genome shotgun (WGS) entry which is preliminary data.</text>
</comment>
<feature type="domain" description="Nitrite/sulphite reductase 4Fe-4S" evidence="7">
    <location>
        <begin position="92"/>
        <end position="145"/>
    </location>
</feature>
<feature type="domain" description="Nitrite/Sulfite reductase ferredoxin-like" evidence="8">
    <location>
        <begin position="277"/>
        <end position="343"/>
    </location>
</feature>
<evidence type="ECO:0000256" key="5">
    <source>
        <dbReference type="ARBA" id="ARBA00023004"/>
    </source>
</evidence>
<evidence type="ECO:0000256" key="4">
    <source>
        <dbReference type="ARBA" id="ARBA00023002"/>
    </source>
</evidence>
<gene>
    <name evidence="9" type="primary">cobG</name>
    <name evidence="9" type="ORF">GS597_00890</name>
</gene>
<dbReference type="Pfam" id="PF01077">
    <property type="entry name" value="NIR_SIR"/>
    <property type="match status" value="1"/>
</dbReference>
<keyword evidence="3" id="KW-0479">Metal-binding</keyword>
<dbReference type="GO" id="GO:0043818">
    <property type="term" value="F:precorrin-3B synthase activity"/>
    <property type="evidence" value="ECO:0007669"/>
    <property type="project" value="UniProtKB-EC"/>
</dbReference>
<feature type="domain" description="Nitrite/Sulfite reductase ferredoxin-like" evidence="8">
    <location>
        <begin position="21"/>
        <end position="80"/>
    </location>
</feature>
<protein>
    <submittedName>
        <fullName evidence="9">Precorrin-3B synthase</fullName>
        <ecNumber evidence="9">1.14.13.83</ecNumber>
    </submittedName>
</protein>
<dbReference type="Pfam" id="PF03460">
    <property type="entry name" value="NIR_SIR_ferr"/>
    <property type="match status" value="2"/>
</dbReference>
<dbReference type="InterPro" id="IPR051329">
    <property type="entry name" value="NIR_SIR_4Fe-4S"/>
</dbReference>
<dbReference type="GO" id="GO:0020037">
    <property type="term" value="F:heme binding"/>
    <property type="evidence" value="ECO:0007669"/>
    <property type="project" value="InterPro"/>
</dbReference>
<dbReference type="SUPFAM" id="SSF56014">
    <property type="entry name" value="Nitrite and sulphite reductase 4Fe-4S domain-like"/>
    <property type="match status" value="2"/>
</dbReference>
<dbReference type="PRINTS" id="PR00397">
    <property type="entry name" value="SIROHAEM"/>
</dbReference>
<evidence type="ECO:0000313" key="9">
    <source>
        <dbReference type="EMBL" id="NCJ05095.1"/>
    </source>
</evidence>
<name>A0A8K2A6A5_9CYAN</name>
<accession>A0A8K2A6A5</accession>
<dbReference type="InterPro" id="IPR036136">
    <property type="entry name" value="Nit/Sulf_reduc_fer-like_dom_sf"/>
</dbReference>
<dbReference type="GO" id="GO:0051539">
    <property type="term" value="F:4 iron, 4 sulfur cluster binding"/>
    <property type="evidence" value="ECO:0007669"/>
    <property type="project" value="UniProtKB-KW"/>
</dbReference>
<evidence type="ECO:0000313" key="10">
    <source>
        <dbReference type="Proteomes" id="UP000607397"/>
    </source>
</evidence>
<keyword evidence="1" id="KW-0004">4Fe-4S</keyword>
<keyword evidence="6" id="KW-0411">Iron-sulfur</keyword>
<evidence type="ECO:0000256" key="3">
    <source>
        <dbReference type="ARBA" id="ARBA00022723"/>
    </source>
</evidence>
<keyword evidence="5" id="KW-0408">Iron</keyword>
<dbReference type="PANTHER" id="PTHR32439">
    <property type="entry name" value="FERREDOXIN--NITRITE REDUCTASE, CHLOROPLASTIC"/>
    <property type="match status" value="1"/>
</dbReference>
<proteinExistence type="predicted"/>
<dbReference type="SUPFAM" id="SSF55124">
    <property type="entry name" value="Nitrite/Sulfite reductase N-terminal domain-like"/>
    <property type="match status" value="2"/>
</dbReference>
<keyword evidence="10" id="KW-1185">Reference proteome</keyword>
<dbReference type="PANTHER" id="PTHR32439:SF9">
    <property type="entry name" value="BLR3264 PROTEIN"/>
    <property type="match status" value="1"/>
</dbReference>
<dbReference type="Proteomes" id="UP000607397">
    <property type="component" value="Unassembled WGS sequence"/>
</dbReference>
<evidence type="ECO:0000256" key="2">
    <source>
        <dbReference type="ARBA" id="ARBA00022617"/>
    </source>
</evidence>
<dbReference type="InterPro" id="IPR045854">
    <property type="entry name" value="NO2/SO3_Rdtase_4Fe4S_sf"/>
</dbReference>
<dbReference type="InterPro" id="IPR006066">
    <property type="entry name" value="NO2/SO3_Rdtase_FeS/sirohaem_BS"/>
</dbReference>
<dbReference type="InterPro" id="IPR012798">
    <property type="entry name" value="Cbl_synth_CobG-like"/>
</dbReference>
<keyword evidence="2" id="KW-0349">Heme</keyword>
<dbReference type="AlphaFoldDB" id="A0A8K2A6A5"/>
<dbReference type="InterPro" id="IPR006067">
    <property type="entry name" value="NO2/SO3_Rdtase_4Fe4S_dom"/>
</dbReference>
<evidence type="ECO:0000256" key="6">
    <source>
        <dbReference type="ARBA" id="ARBA00023014"/>
    </source>
</evidence>
<sequence length="497" mass="53954">MSWCLEPQTCPGVFYGTTAQDGTLLRLRVPGGCLYPAQVQALVDLGQQYALETLQVTNRANLQLRAVATAPTAPMLRQLQHQGLAAQDPRLDHLRNIMASPTAGIDPQELLNTRPWCKALDTWIQRSLHLVGLPAKFSIGLDGGGTVAIGTRAPQAWVHRYNEIQLSVVQVSEFEGLPPGTHWQLALGGDRQLFPTPVLIAIEDCVTAVAALSQVYRDYVAQNPLPTGKKPRLKHLLQDWGIERYLERVEGHLPRPWLRHQPPMPRPAQTDGHLGVHSQRQAGQVYVGVALPLGQLTLTQLQGLAHIAQRWGPGELRLTPWQGILIPHIPEAQVSQVLAALTAMGLSTPAAHERALVACTGKPGCGAAATHTQIHARALLQTLNTQLALDTPVNIHLSACPKGCAQPSPAELTLLGTENIAGEDCYHLYLGAPEGEPLYAAIPATQLPAQVLNLLRVYQQHRTSPQESFGEFAQGFQDWPLALSDATDTWLAPVAHA</sequence>
<evidence type="ECO:0000259" key="7">
    <source>
        <dbReference type="Pfam" id="PF01077"/>
    </source>
</evidence>
<dbReference type="EC" id="1.14.13.83" evidence="9"/>
<dbReference type="Gene3D" id="3.30.413.10">
    <property type="entry name" value="Sulfite Reductase Hemoprotein, domain 1"/>
    <property type="match status" value="2"/>
</dbReference>
<reference evidence="9" key="1">
    <citation type="submission" date="2019-12" db="EMBL/GenBank/DDBJ databases">
        <title>High-Quality draft genome sequences of three cyanobacteria isolated from the limestone walls of the Old Cathedral of Coimbra.</title>
        <authorList>
            <person name="Tiago I."/>
            <person name="Soares F."/>
            <person name="Portugal A."/>
        </authorList>
    </citation>
    <scope>NUCLEOTIDE SEQUENCE [LARGE SCALE GENOMIC DNA]</scope>
    <source>
        <strain evidence="9">C</strain>
    </source>
</reference>
<keyword evidence="4 9" id="KW-0560">Oxidoreductase</keyword>
<dbReference type="EMBL" id="WVIC01000001">
    <property type="protein sequence ID" value="NCJ05095.1"/>
    <property type="molecule type" value="Genomic_DNA"/>
</dbReference>
<dbReference type="Gene3D" id="3.90.480.10">
    <property type="entry name" value="Sulfite Reductase Hemoprotein,Domain 2"/>
    <property type="match status" value="1"/>
</dbReference>
<dbReference type="GO" id="GO:0046872">
    <property type="term" value="F:metal ion binding"/>
    <property type="evidence" value="ECO:0007669"/>
    <property type="project" value="UniProtKB-KW"/>
</dbReference>
<evidence type="ECO:0000259" key="8">
    <source>
        <dbReference type="Pfam" id="PF03460"/>
    </source>
</evidence>
<organism evidence="9 10">
    <name type="scientific">Petrachloros mirabilis ULC683</name>
    <dbReference type="NCBI Taxonomy" id="2781853"/>
    <lineage>
        <taxon>Bacteria</taxon>
        <taxon>Bacillati</taxon>
        <taxon>Cyanobacteriota</taxon>
        <taxon>Cyanophyceae</taxon>
        <taxon>Synechococcales</taxon>
        <taxon>Petrachlorosaceae</taxon>
        <taxon>Petrachloros</taxon>
        <taxon>Petrachloros mirabilis</taxon>
    </lineage>
</organism>
<dbReference type="InterPro" id="IPR005117">
    <property type="entry name" value="NiRdtase/SiRdtase_haem-b_fer"/>
</dbReference>
<dbReference type="RefSeq" id="WP_161823562.1">
    <property type="nucleotide sequence ID" value="NZ_WVIC01000001.1"/>
</dbReference>
<dbReference type="NCBIfam" id="TIGR02435">
    <property type="entry name" value="CobG"/>
    <property type="match status" value="1"/>
</dbReference>